<dbReference type="EMBL" id="AP019308">
    <property type="protein sequence ID" value="BBH24429.1"/>
    <property type="molecule type" value="Genomic_DNA"/>
</dbReference>
<keyword evidence="3" id="KW-0119">Carbohydrate metabolism</keyword>
<dbReference type="AlphaFoldDB" id="A0A3G9JN13"/>
<dbReference type="PANTHER" id="PTHR18964">
    <property type="entry name" value="ROK (REPRESSOR, ORF, KINASE) FAMILY"/>
    <property type="match status" value="1"/>
</dbReference>
<dbReference type="GO" id="GO:0042732">
    <property type="term" value="P:D-xylose metabolic process"/>
    <property type="evidence" value="ECO:0007669"/>
    <property type="project" value="UniProtKB-KW"/>
</dbReference>
<dbReference type="InterPro" id="IPR036388">
    <property type="entry name" value="WH-like_DNA-bd_sf"/>
</dbReference>
<protein>
    <submittedName>
        <fullName evidence="4">Transcriptional regulator</fullName>
    </submittedName>
</protein>
<dbReference type="Pfam" id="PF13412">
    <property type="entry name" value="HTH_24"/>
    <property type="match status" value="1"/>
</dbReference>
<comment type="function">
    <text evidence="1">Transcriptional repressor of xylose-utilizing enzymes.</text>
</comment>
<dbReference type="SUPFAM" id="SSF53067">
    <property type="entry name" value="Actin-like ATPase domain"/>
    <property type="match status" value="1"/>
</dbReference>
<evidence type="ECO:0000313" key="4">
    <source>
        <dbReference type="EMBL" id="BBH24429.1"/>
    </source>
</evidence>
<name>A0A3G9JN13_9BACL</name>
<evidence type="ECO:0000313" key="5">
    <source>
        <dbReference type="Proteomes" id="UP000275368"/>
    </source>
</evidence>
<dbReference type="InterPro" id="IPR000600">
    <property type="entry name" value="ROK"/>
</dbReference>
<evidence type="ECO:0000256" key="2">
    <source>
        <dbReference type="ARBA" id="ARBA00006479"/>
    </source>
</evidence>
<evidence type="ECO:0000256" key="3">
    <source>
        <dbReference type="ARBA" id="ARBA00022629"/>
    </source>
</evidence>
<gene>
    <name evidence="4" type="primary">xylR_5</name>
    <name evidence="4" type="ORF">Back11_57740</name>
</gene>
<keyword evidence="5" id="KW-1185">Reference proteome</keyword>
<dbReference type="PANTHER" id="PTHR18964:SF149">
    <property type="entry name" value="BIFUNCTIONAL UDP-N-ACETYLGLUCOSAMINE 2-EPIMERASE_N-ACETYLMANNOSAMINE KINASE"/>
    <property type="match status" value="1"/>
</dbReference>
<dbReference type="InterPro" id="IPR036390">
    <property type="entry name" value="WH_DNA-bd_sf"/>
</dbReference>
<organism evidence="4 5">
    <name type="scientific">Paenibacillus baekrokdamisoli</name>
    <dbReference type="NCBI Taxonomy" id="1712516"/>
    <lineage>
        <taxon>Bacteria</taxon>
        <taxon>Bacillati</taxon>
        <taxon>Bacillota</taxon>
        <taxon>Bacilli</taxon>
        <taxon>Bacillales</taxon>
        <taxon>Paenibacillaceae</taxon>
        <taxon>Paenibacillus</taxon>
    </lineage>
</organism>
<proteinExistence type="inferred from homology"/>
<dbReference type="KEGG" id="pbk:Back11_57740"/>
<comment type="similarity">
    <text evidence="2">Belongs to the ROK (NagC/XylR) family.</text>
</comment>
<dbReference type="Pfam" id="PF00480">
    <property type="entry name" value="ROK"/>
    <property type="match status" value="1"/>
</dbReference>
<dbReference type="RefSeq" id="WP_125664627.1">
    <property type="nucleotide sequence ID" value="NZ_AP019308.1"/>
</dbReference>
<evidence type="ECO:0000256" key="1">
    <source>
        <dbReference type="ARBA" id="ARBA00002486"/>
    </source>
</evidence>
<dbReference type="OrthoDB" id="9796533at2"/>
<dbReference type="Gene3D" id="1.10.10.10">
    <property type="entry name" value="Winged helix-like DNA-binding domain superfamily/Winged helix DNA-binding domain"/>
    <property type="match status" value="1"/>
</dbReference>
<dbReference type="Gene3D" id="3.30.420.40">
    <property type="match status" value="2"/>
</dbReference>
<reference evidence="4 5" key="1">
    <citation type="submission" date="2018-11" db="EMBL/GenBank/DDBJ databases">
        <title>Complete genome sequence of Paenibacillus baekrokdamisoli strain KCTC 33723.</title>
        <authorList>
            <person name="Kang S.W."/>
            <person name="Lee K.C."/>
            <person name="Kim K.K."/>
            <person name="Kim J.S."/>
            <person name="Kim D.S."/>
            <person name="Ko S.H."/>
            <person name="Yang S.H."/>
            <person name="Lee J.S."/>
        </authorList>
    </citation>
    <scope>NUCLEOTIDE SEQUENCE [LARGE SCALE GENOMIC DNA]</scope>
    <source>
        <strain evidence="4 5">KCTC 33723</strain>
    </source>
</reference>
<sequence>MKSVNLDLIKKINRDLVLETIRTDQPISRASIAQKIGMSRSTVSLIVDELIAKKFVSETGLGSSTKEGGRRAIQLSFNPSSAYGIGIELNEKGYLICVSDLDGTIITLAKYKEKPMLEKIRDHLLETVQKANISLDKVISVGFCVPGLTNSVDGIVVGAPELDWKNVHLAEQFRKLLDKPIFVNNDVNCAALGERWLGACQNVDEFIYISIKAGIGSAMVCNGKLVQGKDFMAGELGYFAFEEDLLYQKVNTLGNFGTFDKKVSVDALSLYESSIEELFEQYKRDEIQAVRVVQRFVNHLSLGIANMVSLLNPEKVIIGGELGSYLEGLLPEVRQMVERITPIQTIIEPTQVGENSGVLGIISYSFENVQNVIT</sequence>
<dbReference type="Proteomes" id="UP000275368">
    <property type="component" value="Chromosome"/>
</dbReference>
<accession>A0A3G9JN13</accession>
<dbReference type="InterPro" id="IPR043129">
    <property type="entry name" value="ATPase_NBD"/>
</dbReference>
<dbReference type="SUPFAM" id="SSF46785">
    <property type="entry name" value="Winged helix' DNA-binding domain"/>
    <property type="match status" value="1"/>
</dbReference>
<keyword evidence="3" id="KW-0859">Xylose metabolism</keyword>